<keyword evidence="5" id="KW-0747">Spliceosome</keyword>
<dbReference type="Pfam" id="PF02840">
    <property type="entry name" value="Prp18"/>
    <property type="match status" value="1"/>
</dbReference>
<evidence type="ECO:0000256" key="4">
    <source>
        <dbReference type="ARBA" id="ARBA00022664"/>
    </source>
</evidence>
<feature type="domain" description="Pre-mRNA processing factor 4 (PRP4)-like" evidence="10">
    <location>
        <begin position="105"/>
        <end position="155"/>
    </location>
</feature>
<dbReference type="InterPro" id="IPR039979">
    <property type="entry name" value="PRPF18"/>
</dbReference>
<dbReference type="SUPFAM" id="SSF158230">
    <property type="entry name" value="PRP4-like"/>
    <property type="match status" value="1"/>
</dbReference>
<reference evidence="11" key="1">
    <citation type="journal article" date="2023" name="IScience">
        <title>Live-bearing cockroach genome reveals convergent evolutionary mechanisms linked to viviparity in insects and beyond.</title>
        <authorList>
            <person name="Fouks B."/>
            <person name="Harrison M.C."/>
            <person name="Mikhailova A.A."/>
            <person name="Marchal E."/>
            <person name="English S."/>
            <person name="Carruthers M."/>
            <person name="Jennings E.C."/>
            <person name="Chiamaka E.L."/>
            <person name="Frigard R.A."/>
            <person name="Pippel M."/>
            <person name="Attardo G.M."/>
            <person name="Benoit J.B."/>
            <person name="Bornberg-Bauer E."/>
            <person name="Tobe S.S."/>
        </authorList>
    </citation>
    <scope>NUCLEOTIDE SEQUENCE</scope>
    <source>
        <strain evidence="11">Stay&amp;Tobe</strain>
    </source>
</reference>
<comment type="subcellular location">
    <subcellularLocation>
        <location evidence="1">Nucleus speckle</location>
    </subcellularLocation>
</comment>
<dbReference type="GO" id="GO:0046540">
    <property type="term" value="C:U4/U6 x U5 tri-snRNP complex"/>
    <property type="evidence" value="ECO:0007669"/>
    <property type="project" value="TreeGrafter"/>
</dbReference>
<accession>A0AAD7ZPX9</accession>
<dbReference type="GO" id="GO:0016607">
    <property type="term" value="C:nuclear speck"/>
    <property type="evidence" value="ECO:0007669"/>
    <property type="project" value="UniProtKB-SubCell"/>
</dbReference>
<evidence type="ECO:0000256" key="5">
    <source>
        <dbReference type="ARBA" id="ARBA00022728"/>
    </source>
</evidence>
<evidence type="ECO:0000313" key="11">
    <source>
        <dbReference type="EMBL" id="KAJ9584422.1"/>
    </source>
</evidence>
<evidence type="ECO:0000256" key="8">
    <source>
        <dbReference type="ARBA" id="ARBA00031388"/>
    </source>
</evidence>
<comment type="caution">
    <text evidence="11">The sequence shown here is derived from an EMBL/GenBank/DDBJ whole genome shotgun (WGS) entry which is preliminary data.</text>
</comment>
<dbReference type="Proteomes" id="UP001233999">
    <property type="component" value="Unassembled WGS sequence"/>
</dbReference>
<evidence type="ECO:0000313" key="12">
    <source>
        <dbReference type="Proteomes" id="UP001233999"/>
    </source>
</evidence>
<dbReference type="Pfam" id="PF08799">
    <property type="entry name" value="PRP4"/>
    <property type="match status" value="1"/>
</dbReference>
<dbReference type="GO" id="GO:0005682">
    <property type="term" value="C:U5 snRNP"/>
    <property type="evidence" value="ECO:0007669"/>
    <property type="project" value="TreeGrafter"/>
</dbReference>
<proteinExistence type="inferred from homology"/>
<sequence>KMCCPIVVTIPHVNRSLRFYGWLYKMDILKLEIQKKRKELEEKNLLNSSKKYFKRAELVKKEEQEYLQKYSSINDETQGDKYRRGTDAELSGKDAADDNSDVTQLPRREVIRRLRERGEPILLYGETDLDSFKRLRRSEILEPEVNKGLRNDFQEALEKVDQAFLDEILASQVQDAEGRSSTDVKVQDDGITYDEIQKMATNLGKGDRDLDMNVITHFIQFLLKMWGNQLNNRSPAEKMGVRGKLACATYTQTQVYLKPLLRKLKTKSLPEDISDSLTEITRYMLDRDYIRASDAYLQMAIGNAPWPIGVTMVGIHARTGREKIFSKNVAHVMNDETQRKYLQGLKRLMTKCQQYFPTDPSRCVEYTRTEQSL</sequence>
<protein>
    <recommendedName>
        <fullName evidence="3">Pre-mRNA-splicing factor 18</fullName>
    </recommendedName>
    <alternativeName>
        <fullName evidence="8">PRP18 homolog</fullName>
    </alternativeName>
</protein>
<evidence type="ECO:0000256" key="9">
    <source>
        <dbReference type="SAM" id="MobiDB-lite"/>
    </source>
</evidence>
<keyword evidence="6" id="KW-0508">mRNA splicing</keyword>
<dbReference type="GO" id="GO:0071021">
    <property type="term" value="C:U2-type post-spliceosomal complex"/>
    <property type="evidence" value="ECO:0007669"/>
    <property type="project" value="TreeGrafter"/>
</dbReference>
<evidence type="ECO:0000256" key="3">
    <source>
        <dbReference type="ARBA" id="ARBA00018242"/>
    </source>
</evidence>
<name>A0AAD7ZPX9_DIPPU</name>
<dbReference type="Gene3D" id="4.10.280.110">
    <property type="entry name" value="Pre-mRNA processing factor 4 domain"/>
    <property type="match status" value="1"/>
</dbReference>
<dbReference type="Gene3D" id="1.20.940.10">
    <property type="entry name" value="Functional domain of the splicing factor Prp18"/>
    <property type="match status" value="1"/>
</dbReference>
<evidence type="ECO:0000259" key="10">
    <source>
        <dbReference type="SMART" id="SM00500"/>
    </source>
</evidence>
<feature type="compositionally biased region" description="Basic and acidic residues" evidence="9">
    <location>
        <begin position="78"/>
        <end position="96"/>
    </location>
</feature>
<evidence type="ECO:0000256" key="1">
    <source>
        <dbReference type="ARBA" id="ARBA00004324"/>
    </source>
</evidence>
<dbReference type="InterPro" id="IPR036285">
    <property type="entry name" value="PRP4-like_sf"/>
</dbReference>
<dbReference type="SMART" id="SM00500">
    <property type="entry name" value="SFM"/>
    <property type="match status" value="1"/>
</dbReference>
<dbReference type="PANTHER" id="PTHR13007">
    <property type="entry name" value="PRE-MRNA SPLICING FACTOR-RELATED"/>
    <property type="match status" value="1"/>
</dbReference>
<dbReference type="InterPro" id="IPR004098">
    <property type="entry name" value="Prp18"/>
</dbReference>
<dbReference type="EMBL" id="JASPKZ010007413">
    <property type="protein sequence ID" value="KAJ9584422.1"/>
    <property type="molecule type" value="Genomic_DNA"/>
</dbReference>
<dbReference type="FunFam" id="1.20.940.10:FF:000002">
    <property type="entry name" value="Pre-mRNA processing factor 18"/>
    <property type="match status" value="1"/>
</dbReference>
<dbReference type="PANTHER" id="PTHR13007:SF19">
    <property type="entry name" value="PRE-MRNA-SPLICING FACTOR 18"/>
    <property type="match status" value="1"/>
</dbReference>
<dbReference type="AlphaFoldDB" id="A0AAD7ZPX9"/>
<evidence type="ECO:0000256" key="7">
    <source>
        <dbReference type="ARBA" id="ARBA00023242"/>
    </source>
</evidence>
<comment type="similarity">
    <text evidence="2">Belongs to the PRP18 family.</text>
</comment>
<evidence type="ECO:0000256" key="2">
    <source>
        <dbReference type="ARBA" id="ARBA00008137"/>
    </source>
</evidence>
<dbReference type="FunFam" id="4.10.280.110:FF:000001">
    <property type="entry name" value="pre-mRNA-splicing factor 18 isoform X2"/>
    <property type="match status" value="1"/>
</dbReference>
<feature type="region of interest" description="Disordered" evidence="9">
    <location>
        <begin position="77"/>
        <end position="102"/>
    </location>
</feature>
<feature type="non-terminal residue" evidence="11">
    <location>
        <position position="373"/>
    </location>
</feature>
<gene>
    <name evidence="11" type="ORF">L9F63_021242</name>
</gene>
<dbReference type="GO" id="GO:0000350">
    <property type="term" value="P:generation of catalytic spliceosome for second transesterification step"/>
    <property type="evidence" value="ECO:0007669"/>
    <property type="project" value="TreeGrafter"/>
</dbReference>
<dbReference type="InterPro" id="IPR014906">
    <property type="entry name" value="PRP4-like"/>
</dbReference>
<keyword evidence="12" id="KW-1185">Reference proteome</keyword>
<reference evidence="11" key="2">
    <citation type="submission" date="2023-05" db="EMBL/GenBank/DDBJ databases">
        <authorList>
            <person name="Fouks B."/>
        </authorList>
    </citation>
    <scope>NUCLEOTIDE SEQUENCE</scope>
    <source>
        <strain evidence="11">Stay&amp;Tobe</strain>
        <tissue evidence="11">Testes</tissue>
    </source>
</reference>
<keyword evidence="7" id="KW-0539">Nucleus</keyword>
<keyword evidence="4" id="KW-0507">mRNA processing</keyword>
<organism evidence="11 12">
    <name type="scientific">Diploptera punctata</name>
    <name type="common">Pacific beetle cockroach</name>
    <dbReference type="NCBI Taxonomy" id="6984"/>
    <lineage>
        <taxon>Eukaryota</taxon>
        <taxon>Metazoa</taxon>
        <taxon>Ecdysozoa</taxon>
        <taxon>Arthropoda</taxon>
        <taxon>Hexapoda</taxon>
        <taxon>Insecta</taxon>
        <taxon>Pterygota</taxon>
        <taxon>Neoptera</taxon>
        <taxon>Polyneoptera</taxon>
        <taxon>Dictyoptera</taxon>
        <taxon>Blattodea</taxon>
        <taxon>Blaberoidea</taxon>
        <taxon>Blaberidae</taxon>
        <taxon>Diplopterinae</taxon>
        <taxon>Diploptera</taxon>
    </lineage>
</organism>
<dbReference type="SUPFAM" id="SSF47938">
    <property type="entry name" value="Functional domain of the splicing factor Prp18"/>
    <property type="match status" value="1"/>
</dbReference>
<evidence type="ECO:0000256" key="6">
    <source>
        <dbReference type="ARBA" id="ARBA00023187"/>
    </source>
</evidence>